<dbReference type="InterPro" id="IPR009799">
    <property type="entry name" value="EthD_dom"/>
</dbReference>
<dbReference type="GO" id="GO:0016491">
    <property type="term" value="F:oxidoreductase activity"/>
    <property type="evidence" value="ECO:0007669"/>
    <property type="project" value="InterPro"/>
</dbReference>
<dbReference type="OrthoDB" id="2519291at2759"/>
<dbReference type="SUPFAM" id="SSF54909">
    <property type="entry name" value="Dimeric alpha+beta barrel"/>
    <property type="match status" value="1"/>
</dbReference>
<evidence type="ECO:0000313" key="3">
    <source>
        <dbReference type="EMBL" id="USP73791.1"/>
    </source>
</evidence>
<dbReference type="Gene3D" id="3.30.70.100">
    <property type="match status" value="1"/>
</dbReference>
<evidence type="ECO:0000313" key="4">
    <source>
        <dbReference type="Proteomes" id="UP001056012"/>
    </source>
</evidence>
<gene>
    <name evidence="3" type="ORF">yc1106_01065</name>
</gene>
<evidence type="ECO:0000259" key="2">
    <source>
        <dbReference type="Pfam" id="PF07110"/>
    </source>
</evidence>
<keyword evidence="4" id="KW-1185">Reference proteome</keyword>
<sequence>MAYTVMLFLTRHHNISSEEFRDHYEKVHIPLAYSMLSHCWPVSFQRRYLARINRKGFGGPANPDRPPLMLRGLVDDSSDYDCISETTFEDEAHFRVFYRNVYAKETADKLTRDEANFLENGKTRIIVIGETWSTDRAGMTYRDVGLGLISEPLDSDDTNSNQS</sequence>
<feature type="domain" description="EthD" evidence="2">
    <location>
        <begin position="13"/>
        <end position="119"/>
    </location>
</feature>
<organism evidence="3 4">
    <name type="scientific">Curvularia clavata</name>
    <dbReference type="NCBI Taxonomy" id="95742"/>
    <lineage>
        <taxon>Eukaryota</taxon>
        <taxon>Fungi</taxon>
        <taxon>Dikarya</taxon>
        <taxon>Ascomycota</taxon>
        <taxon>Pezizomycotina</taxon>
        <taxon>Dothideomycetes</taxon>
        <taxon>Pleosporomycetidae</taxon>
        <taxon>Pleosporales</taxon>
        <taxon>Pleosporineae</taxon>
        <taxon>Pleosporaceae</taxon>
        <taxon>Curvularia</taxon>
    </lineage>
</organism>
<comment type="similarity">
    <text evidence="1">Belongs to the tpcK family.</text>
</comment>
<reference evidence="3" key="1">
    <citation type="submission" date="2021-12" db="EMBL/GenBank/DDBJ databases">
        <title>Curvularia clavata genome.</title>
        <authorList>
            <person name="Cao Y."/>
        </authorList>
    </citation>
    <scope>NUCLEOTIDE SEQUENCE</scope>
    <source>
        <strain evidence="3">Yc1106</strain>
    </source>
</reference>
<dbReference type="AlphaFoldDB" id="A0A9Q9DPY1"/>
<dbReference type="EMBL" id="CP089274">
    <property type="protein sequence ID" value="USP73791.1"/>
    <property type="molecule type" value="Genomic_DNA"/>
</dbReference>
<dbReference type="VEuPathDB" id="FungiDB:yc1106_01065"/>
<evidence type="ECO:0000256" key="1">
    <source>
        <dbReference type="ARBA" id="ARBA00005986"/>
    </source>
</evidence>
<accession>A0A9Q9DPY1</accession>
<dbReference type="InterPro" id="IPR011008">
    <property type="entry name" value="Dimeric_a/b-barrel"/>
</dbReference>
<name>A0A9Q9DPY1_CURCL</name>
<dbReference type="Pfam" id="PF07110">
    <property type="entry name" value="EthD"/>
    <property type="match status" value="1"/>
</dbReference>
<proteinExistence type="inferred from homology"/>
<dbReference type="Proteomes" id="UP001056012">
    <property type="component" value="Chromosome 1"/>
</dbReference>
<protein>
    <recommendedName>
        <fullName evidence="2">EthD domain-containing protein</fullName>
    </recommendedName>
</protein>